<dbReference type="PANTHER" id="PTHR45753">
    <property type="entry name" value="ORNITHINE CARBAMOYLTRANSFERASE, MITOCHONDRIAL"/>
    <property type="match status" value="1"/>
</dbReference>
<evidence type="ECO:0000313" key="5">
    <source>
        <dbReference type="EMBL" id="MDM7890425.1"/>
    </source>
</evidence>
<sequence>MRHLLRLDDWTTDDTDAVFGLAREYEQGTGPVLDGAAAMFFPAASLRTRASFERGAALAGLQPIVFPPESLDKDEAHEDVARYLAEFVDVLVVRHPELSVLEALAAVDAAPVVNAMTSENHPCEVLADVWALTRGHDVGSLRVRFVGADGNIARAWAEASRLFGFDLLQCCPEGLAAPGVRWRDDLAGAVADADVVVTDGPGRHAAALEPYRVTVDVLALAPAGVRFAPCPPFVRGREVTADALASSAFVGHGAKRALLPVQQAVLAHCLA</sequence>
<proteinExistence type="inferred from homology"/>
<dbReference type="InterPro" id="IPR002292">
    <property type="entry name" value="Orn/put_carbamltrans"/>
</dbReference>
<evidence type="ECO:0000259" key="3">
    <source>
        <dbReference type="Pfam" id="PF00185"/>
    </source>
</evidence>
<dbReference type="Gene3D" id="3.40.50.1370">
    <property type="entry name" value="Aspartate/ornithine carbamoyltransferase"/>
    <property type="match status" value="2"/>
</dbReference>
<feature type="domain" description="Aspartate/ornithine carbamoyltransferase carbamoyl-P binding" evidence="4">
    <location>
        <begin position="2"/>
        <end position="132"/>
    </location>
</feature>
<evidence type="ECO:0000313" key="6">
    <source>
        <dbReference type="Proteomes" id="UP001236404"/>
    </source>
</evidence>
<dbReference type="InterPro" id="IPR006132">
    <property type="entry name" value="Asp/Orn_carbamoyltranf_P-bd"/>
</dbReference>
<organism evidence="5 6">
    <name type="scientific">Curtobacterium caseinilyticum</name>
    <dbReference type="NCBI Taxonomy" id="3055137"/>
    <lineage>
        <taxon>Bacteria</taxon>
        <taxon>Bacillati</taxon>
        <taxon>Actinomycetota</taxon>
        <taxon>Actinomycetes</taxon>
        <taxon>Micrococcales</taxon>
        <taxon>Microbacteriaceae</taxon>
        <taxon>Curtobacterium</taxon>
    </lineage>
</organism>
<dbReference type="InterPro" id="IPR006131">
    <property type="entry name" value="Asp_carbamoyltransf_Asp/Orn-bd"/>
</dbReference>
<dbReference type="PRINTS" id="PR00102">
    <property type="entry name" value="OTCASE"/>
</dbReference>
<name>A0ABT7TLF9_9MICO</name>
<keyword evidence="6" id="KW-1185">Reference proteome</keyword>
<evidence type="ECO:0000256" key="2">
    <source>
        <dbReference type="RuleBase" id="RU003634"/>
    </source>
</evidence>
<dbReference type="EMBL" id="JAUCMN010000001">
    <property type="protein sequence ID" value="MDM7890425.1"/>
    <property type="molecule type" value="Genomic_DNA"/>
</dbReference>
<accession>A0ABT7TLF9</accession>
<dbReference type="SUPFAM" id="SSF53671">
    <property type="entry name" value="Aspartate/ornithine carbamoyltransferase"/>
    <property type="match status" value="1"/>
</dbReference>
<dbReference type="Proteomes" id="UP001236404">
    <property type="component" value="Unassembled WGS sequence"/>
</dbReference>
<dbReference type="InterPro" id="IPR036901">
    <property type="entry name" value="Asp/Orn_carbamoylTrfase_sf"/>
</dbReference>
<protein>
    <submittedName>
        <fullName evidence="5">Ornithine carbamoyltransferase</fullName>
    </submittedName>
</protein>
<dbReference type="RefSeq" id="WP_289471908.1">
    <property type="nucleotide sequence ID" value="NZ_JAUCMN010000001.1"/>
</dbReference>
<dbReference type="PANTHER" id="PTHR45753:SF3">
    <property type="entry name" value="ORNITHINE TRANSCARBAMYLASE, MITOCHONDRIAL"/>
    <property type="match status" value="1"/>
</dbReference>
<dbReference type="Pfam" id="PF02729">
    <property type="entry name" value="OTCace_N"/>
    <property type="match status" value="1"/>
</dbReference>
<feature type="domain" description="Aspartate/ornithine carbamoyltransferase Asp/Orn-binding" evidence="3">
    <location>
        <begin position="142"/>
        <end position="268"/>
    </location>
</feature>
<comment type="similarity">
    <text evidence="2">Belongs to the aspartate/ornithine carbamoyltransferase superfamily.</text>
</comment>
<dbReference type="Pfam" id="PF00185">
    <property type="entry name" value="OTCace"/>
    <property type="match status" value="1"/>
</dbReference>
<dbReference type="InterPro" id="IPR006130">
    <property type="entry name" value="Asp/Orn_carbamoylTrfase"/>
</dbReference>
<evidence type="ECO:0000256" key="1">
    <source>
        <dbReference type="ARBA" id="ARBA00022679"/>
    </source>
</evidence>
<comment type="caution">
    <text evidence="5">The sequence shown here is derived from an EMBL/GenBank/DDBJ whole genome shotgun (WGS) entry which is preliminary data.</text>
</comment>
<dbReference type="PRINTS" id="PR00100">
    <property type="entry name" value="AOTCASE"/>
</dbReference>
<keyword evidence="1 2" id="KW-0808">Transferase</keyword>
<reference evidence="5 6" key="1">
    <citation type="submission" date="2023-06" db="EMBL/GenBank/DDBJ databases">
        <authorList>
            <person name="Feng G."/>
            <person name="Li J."/>
            <person name="Zhu H."/>
        </authorList>
    </citation>
    <scope>NUCLEOTIDE SEQUENCE [LARGE SCALE GENOMIC DNA]</scope>
    <source>
        <strain evidence="5 6">RHCKG28</strain>
    </source>
</reference>
<evidence type="ECO:0000259" key="4">
    <source>
        <dbReference type="Pfam" id="PF02729"/>
    </source>
</evidence>
<gene>
    <name evidence="5" type="ORF">QUG93_01875</name>
</gene>